<dbReference type="AlphaFoldDB" id="A0A0A0X1L1"/>
<reference evidence="1 2" key="1">
    <citation type="submission" date="2019-10" db="EMBL/GenBank/DDBJ databases">
        <authorList>
            <person name="Karimi E."/>
        </authorList>
    </citation>
    <scope>NUCLEOTIDE SEQUENCE [LARGE SCALE GENOMIC DNA]</scope>
    <source>
        <strain evidence="1">Bacillus sp. 71</strain>
    </source>
</reference>
<dbReference type="EMBL" id="CABWMC010000011">
    <property type="protein sequence ID" value="VXB99196.1"/>
    <property type="molecule type" value="Genomic_DNA"/>
</dbReference>
<accession>A0A653VCD7</accession>
<dbReference type="Gene3D" id="3.20.20.80">
    <property type="entry name" value="Glycosidases"/>
    <property type="match status" value="1"/>
</dbReference>
<dbReference type="Proteomes" id="UP000437562">
    <property type="component" value="Unassembled WGS sequence"/>
</dbReference>
<organism evidence="1 2">
    <name type="scientific">Bacillus mycoides</name>
    <dbReference type="NCBI Taxonomy" id="1405"/>
    <lineage>
        <taxon>Bacteria</taxon>
        <taxon>Bacillati</taxon>
        <taxon>Bacillota</taxon>
        <taxon>Bacilli</taxon>
        <taxon>Bacillales</taxon>
        <taxon>Bacillaceae</taxon>
        <taxon>Bacillus</taxon>
        <taxon>Bacillus cereus group</taxon>
    </lineage>
</organism>
<accession>A0A0A0X1L1</accession>
<protein>
    <submittedName>
        <fullName evidence="1">Uncharacterized protein</fullName>
    </submittedName>
</protein>
<dbReference type="InterPro" id="IPR032719">
    <property type="entry name" value="WbsX"/>
</dbReference>
<dbReference type="PANTHER" id="PTHR41244">
    <property type="entry name" value="RHAMNAN SYNTHESIS F"/>
    <property type="match status" value="1"/>
</dbReference>
<dbReference type="Pfam" id="PF14307">
    <property type="entry name" value="Glyco_tran_WbsX"/>
    <property type="match status" value="1"/>
</dbReference>
<dbReference type="CDD" id="cd11579">
    <property type="entry name" value="Glyco_tran_WbsX"/>
    <property type="match status" value="1"/>
</dbReference>
<name>A0A0A0X1L1_BACMY</name>
<sequence length="358" mass="42789">MKIIAFYLPQFHQIKENDRWWGKGFTEWTNTKSARPLFSGHYQPREPYQDFYYDLTTPSVRKWQAEIAKAHGIYGFCYYHYWFKGKRLLEAPFNEVLKMKEPDFPFCLSWANEPWTKTWDGLDSHILMPQNYGELSDWKEHFEYLLQAFQDERYIRIDDKPLFIIYRPGHIPHCEQMLHYWNTLAQENGLKGIYFAETLNSFPLPNINGFDASIQFEPFYTIAHDSSSDINKTIYESGKQINAWDYDKVWMYILKRSPPEKKTFPGAFVDWDNTARRKDLNSSIFLGSTPRKFTIYLSKQIQRTYSLYNSEFLFINAWNEWAEGTYLEPDKRHGFAYLEGVKQAINRGMKAYKKDESF</sequence>
<dbReference type="OMA" id="GHYQPRE"/>
<dbReference type="KEGG" id="bww:bwei_5843"/>
<dbReference type="PANTHER" id="PTHR41244:SF1">
    <property type="entry name" value="GLYCOSYLTRANSFERASE"/>
    <property type="match status" value="1"/>
</dbReference>
<proteinExistence type="predicted"/>
<gene>
    <name evidence="1" type="ORF">BACI71_190003</name>
</gene>
<dbReference type="RefSeq" id="WP_002140175.1">
    <property type="nucleotide sequence ID" value="NZ_CP009746.1"/>
</dbReference>
<evidence type="ECO:0000313" key="1">
    <source>
        <dbReference type="EMBL" id="VXB99196.1"/>
    </source>
</evidence>
<evidence type="ECO:0000313" key="2">
    <source>
        <dbReference type="Proteomes" id="UP000437562"/>
    </source>
</evidence>